<comment type="caution">
    <text evidence="1">The sequence shown here is derived from an EMBL/GenBank/DDBJ whole genome shotgun (WGS) entry which is preliminary data.</text>
</comment>
<organism evidence="1 2">
    <name type="scientific">Leptospira levettii</name>
    <dbReference type="NCBI Taxonomy" id="2023178"/>
    <lineage>
        <taxon>Bacteria</taxon>
        <taxon>Pseudomonadati</taxon>
        <taxon>Spirochaetota</taxon>
        <taxon>Spirochaetia</taxon>
        <taxon>Leptospirales</taxon>
        <taxon>Leptospiraceae</taxon>
        <taxon>Leptospira</taxon>
    </lineage>
</organism>
<dbReference type="Proteomes" id="UP000297352">
    <property type="component" value="Unassembled WGS sequence"/>
</dbReference>
<dbReference type="EMBL" id="RQGI01000057">
    <property type="protein sequence ID" value="TGL67621.1"/>
    <property type="molecule type" value="Genomic_DNA"/>
</dbReference>
<evidence type="ECO:0008006" key="3">
    <source>
        <dbReference type="Google" id="ProtNLM"/>
    </source>
</evidence>
<proteinExistence type="predicted"/>
<accession>A0ABY2MKH2</accession>
<evidence type="ECO:0000313" key="2">
    <source>
        <dbReference type="Proteomes" id="UP000297352"/>
    </source>
</evidence>
<gene>
    <name evidence="1" type="ORF">EHQ60_15390</name>
</gene>
<dbReference type="RefSeq" id="WP_135689083.1">
    <property type="nucleotide sequence ID" value="NZ_RQGI01000057.1"/>
</dbReference>
<reference evidence="2" key="1">
    <citation type="journal article" date="2019" name="PLoS Negl. Trop. Dis.">
        <title>Revisiting the worldwide diversity of Leptospira species in the environment.</title>
        <authorList>
            <person name="Vincent A.T."/>
            <person name="Schiettekatte O."/>
            <person name="Bourhy P."/>
            <person name="Veyrier F.J."/>
            <person name="Picardeau M."/>
        </authorList>
    </citation>
    <scope>NUCLEOTIDE SEQUENCE [LARGE SCALE GENOMIC DNA]</scope>
    <source>
        <strain evidence="2">201702449</strain>
    </source>
</reference>
<evidence type="ECO:0000313" key="1">
    <source>
        <dbReference type="EMBL" id="TGL67621.1"/>
    </source>
</evidence>
<keyword evidence="2" id="KW-1185">Reference proteome</keyword>
<name>A0ABY2MKH2_9LEPT</name>
<protein>
    <recommendedName>
        <fullName evidence="3">Trigger factor C-terminal domain-containing protein</fullName>
    </recommendedName>
</protein>
<sequence>MENFCPLIKEKCKKQECISWKESSCLIFSYLELQLNNPEIDDLADYKPQEIPEDLRKASAQEIANKIINFAKNEVYSDEDEDFDPYYDISELYWKSRNIEKYDLPTDFEVKVEKAERIAFQFLENESKKKLEERIEKESSNLPKLINECVDWVREKGLKKITHADLDVFLRKKKIDLLNDTRRDLYSNVNLELKTTKS</sequence>